<dbReference type="AlphaFoldDB" id="A0A1Q9DSY4"/>
<dbReference type="Proteomes" id="UP000186817">
    <property type="component" value="Unassembled WGS sequence"/>
</dbReference>
<name>A0A1Q9DSY4_SYMMI</name>
<feature type="region of interest" description="Disordered" evidence="2">
    <location>
        <begin position="687"/>
        <end position="712"/>
    </location>
</feature>
<keyword evidence="1" id="KW-0863">Zinc-finger</keyword>
<keyword evidence="5" id="KW-1185">Reference proteome</keyword>
<comment type="caution">
    <text evidence="4">The sequence shown here is derived from an EMBL/GenBank/DDBJ whole genome shotgun (WGS) entry which is preliminary data.</text>
</comment>
<dbReference type="GO" id="GO:0003676">
    <property type="term" value="F:nucleic acid binding"/>
    <property type="evidence" value="ECO:0007669"/>
    <property type="project" value="InterPro"/>
</dbReference>
<dbReference type="SMART" id="SM00343">
    <property type="entry name" value="ZnF_C2HC"/>
    <property type="match status" value="1"/>
</dbReference>
<sequence>MVSPVRQRSGTQQAVEVASRRTDAVKEAPLRPQKWWKVSLLVANRAARCVLVSAVPLVGCFLALPKMQLLSRSAPLCLKTAWRPGEEWWRPCGRGPDPHATSGETAAFLLAAWVSVQFLWNFVASCFCAPGQSSWCLVEGIMTTETTAASEAGGFQLPWSAIPKFVPGTTDVTEYSRKLQFLAAMWPKDSLHLLAPRAALLCEGTAFKKIASLPPEKLKSTDDSGIKLIVSTLGGSWGKTKLEEKYDCFEKAIYGTTQKADETNDSYLARHDVHFEELIAQGVSLKEVRAYILLRQSQLTSEDRKKIVVEMGGTLEYDKVCSAIRLLGSRFFADLQGQRGNAKSKTYDANVIDEIQQDEPERAFQAASSPMPEEAEVELDAEYIEAMVAHEDQDALQVQAFEEELEGFFQETPELQDALVSYLEARNRLLQKRKSRGFWPVGGTGKGSKGGRGFKGKGKGKPGRDQLLARIARSTCRACGEKGHWKAECPKYGRPGSMSQKGEATTTVAEVAETFTTTASPEDSVPEVLTSVPEEAISLDEAILDTGASRCVMGKRLLSTFVSQLSDATRAAVKDVCHLKRLQKSLSLRTGPTGLLSDPTLKYSMADLEKMSLADMGKLTINFGRAMKGRTYEYVVENEQDWTKWMCEHMHSSQKQCHKAFLLYVEKYTIQAEELEAALLPDFEGPEPGAVHRTASAKPKAAPRTVQASASRRVSAEQWDLVSVTEGEDPPLDSQVTSLATRMTQMENVMQQVLGAIQQLSGAQPNV</sequence>
<accession>A0A1Q9DSY4</accession>
<evidence type="ECO:0000313" key="4">
    <source>
        <dbReference type="EMBL" id="OLP98279.1"/>
    </source>
</evidence>
<feature type="compositionally biased region" description="Basic residues" evidence="2">
    <location>
        <begin position="452"/>
        <end position="461"/>
    </location>
</feature>
<dbReference type="InterPro" id="IPR036875">
    <property type="entry name" value="Znf_CCHC_sf"/>
</dbReference>
<dbReference type="Gene3D" id="4.10.60.10">
    <property type="entry name" value="Zinc finger, CCHC-type"/>
    <property type="match status" value="1"/>
</dbReference>
<feature type="domain" description="CCHC-type" evidence="3">
    <location>
        <begin position="476"/>
        <end position="491"/>
    </location>
</feature>
<dbReference type="PROSITE" id="PS50158">
    <property type="entry name" value="ZF_CCHC"/>
    <property type="match status" value="1"/>
</dbReference>
<dbReference type="OrthoDB" id="440046at2759"/>
<evidence type="ECO:0000259" key="3">
    <source>
        <dbReference type="PROSITE" id="PS50158"/>
    </source>
</evidence>
<gene>
    <name evidence="4" type="ORF">AK812_SmicGene19278</name>
</gene>
<dbReference type="GO" id="GO:0006508">
    <property type="term" value="P:proteolysis"/>
    <property type="evidence" value="ECO:0007669"/>
    <property type="project" value="InterPro"/>
</dbReference>
<dbReference type="PROSITE" id="PS00141">
    <property type="entry name" value="ASP_PROTEASE"/>
    <property type="match status" value="1"/>
</dbReference>
<dbReference type="GO" id="GO:0004190">
    <property type="term" value="F:aspartic-type endopeptidase activity"/>
    <property type="evidence" value="ECO:0007669"/>
    <property type="project" value="InterPro"/>
</dbReference>
<dbReference type="InterPro" id="IPR001969">
    <property type="entry name" value="Aspartic_peptidase_AS"/>
</dbReference>
<dbReference type="InterPro" id="IPR001878">
    <property type="entry name" value="Znf_CCHC"/>
</dbReference>
<protein>
    <recommendedName>
        <fullName evidence="3">CCHC-type domain-containing protein</fullName>
    </recommendedName>
</protein>
<organism evidence="4 5">
    <name type="scientific">Symbiodinium microadriaticum</name>
    <name type="common">Dinoflagellate</name>
    <name type="synonym">Zooxanthella microadriatica</name>
    <dbReference type="NCBI Taxonomy" id="2951"/>
    <lineage>
        <taxon>Eukaryota</taxon>
        <taxon>Sar</taxon>
        <taxon>Alveolata</taxon>
        <taxon>Dinophyceae</taxon>
        <taxon>Suessiales</taxon>
        <taxon>Symbiodiniaceae</taxon>
        <taxon>Symbiodinium</taxon>
    </lineage>
</organism>
<evidence type="ECO:0000256" key="1">
    <source>
        <dbReference type="PROSITE-ProRule" id="PRU00047"/>
    </source>
</evidence>
<dbReference type="GO" id="GO:0008270">
    <property type="term" value="F:zinc ion binding"/>
    <property type="evidence" value="ECO:0007669"/>
    <property type="project" value="UniProtKB-KW"/>
</dbReference>
<reference evidence="4 5" key="1">
    <citation type="submission" date="2016-02" db="EMBL/GenBank/DDBJ databases">
        <title>Genome analysis of coral dinoflagellate symbionts highlights evolutionary adaptations to a symbiotic lifestyle.</title>
        <authorList>
            <person name="Aranda M."/>
            <person name="Li Y."/>
            <person name="Liew Y.J."/>
            <person name="Baumgarten S."/>
            <person name="Simakov O."/>
            <person name="Wilson M."/>
            <person name="Piel J."/>
            <person name="Ashoor H."/>
            <person name="Bougouffa S."/>
            <person name="Bajic V.B."/>
            <person name="Ryu T."/>
            <person name="Ravasi T."/>
            <person name="Bayer T."/>
            <person name="Micklem G."/>
            <person name="Kim H."/>
            <person name="Bhak J."/>
            <person name="Lajeunesse T.C."/>
            <person name="Voolstra C.R."/>
        </authorList>
    </citation>
    <scope>NUCLEOTIDE SEQUENCE [LARGE SCALE GENOMIC DNA]</scope>
    <source>
        <strain evidence="4 5">CCMP2467</strain>
    </source>
</reference>
<feature type="compositionally biased region" description="Gly residues" evidence="2">
    <location>
        <begin position="440"/>
        <end position="451"/>
    </location>
</feature>
<keyword evidence="1" id="KW-0479">Metal-binding</keyword>
<dbReference type="Pfam" id="PF00098">
    <property type="entry name" value="zf-CCHC"/>
    <property type="match status" value="1"/>
</dbReference>
<feature type="compositionally biased region" description="Polar residues" evidence="2">
    <location>
        <begin position="1"/>
        <end position="14"/>
    </location>
</feature>
<evidence type="ECO:0000256" key="2">
    <source>
        <dbReference type="SAM" id="MobiDB-lite"/>
    </source>
</evidence>
<feature type="region of interest" description="Disordered" evidence="2">
    <location>
        <begin position="440"/>
        <end position="463"/>
    </location>
</feature>
<proteinExistence type="predicted"/>
<keyword evidence="1" id="KW-0862">Zinc</keyword>
<evidence type="ECO:0000313" key="5">
    <source>
        <dbReference type="Proteomes" id="UP000186817"/>
    </source>
</evidence>
<dbReference type="EMBL" id="LSRX01000402">
    <property type="protein sequence ID" value="OLP98279.1"/>
    <property type="molecule type" value="Genomic_DNA"/>
</dbReference>
<feature type="region of interest" description="Disordered" evidence="2">
    <location>
        <begin position="1"/>
        <end position="20"/>
    </location>
</feature>
<dbReference type="SUPFAM" id="SSF57756">
    <property type="entry name" value="Retrovirus zinc finger-like domains"/>
    <property type="match status" value="1"/>
</dbReference>